<dbReference type="AlphaFoldDB" id="A0A1W1BT18"/>
<accession>A0A1W1BT18</accession>
<evidence type="ECO:0000256" key="1">
    <source>
        <dbReference type="SAM" id="Coils"/>
    </source>
</evidence>
<dbReference type="EMBL" id="FPHD01000040">
    <property type="protein sequence ID" value="SFV56635.1"/>
    <property type="molecule type" value="Genomic_DNA"/>
</dbReference>
<gene>
    <name evidence="3" type="ORF">MNB_SV-8-192</name>
</gene>
<feature type="coiled-coil region" evidence="1">
    <location>
        <begin position="132"/>
        <end position="187"/>
    </location>
</feature>
<organism evidence="3">
    <name type="scientific">hydrothermal vent metagenome</name>
    <dbReference type="NCBI Taxonomy" id="652676"/>
    <lineage>
        <taxon>unclassified sequences</taxon>
        <taxon>metagenomes</taxon>
        <taxon>ecological metagenomes</taxon>
    </lineage>
</organism>
<proteinExistence type="predicted"/>
<keyword evidence="1" id="KW-0175">Coiled coil</keyword>
<sequence length="212" mass="24560">MADTFTQLTPAVPQETSSKRDKNDTSGQAKVQVAIALSALDTLYKENISAYAKELHNHTRKIENLHAQLLLLHKEKEPHANALLSTEKEVDYALRLLERLTEEWCQKSIVISELESELTHLEHTSKEREKILKNRNEILKKLQIEIEDIELSLLEHELQKQNMLLLLEPIERKITTVEQSIKKLESEKHYIESYHLHQLSPTIKNSKTTLTS</sequence>
<name>A0A1W1BT18_9ZZZZ</name>
<feature type="coiled-coil region" evidence="1">
    <location>
        <begin position="48"/>
        <end position="103"/>
    </location>
</feature>
<protein>
    <submittedName>
        <fullName evidence="3">Myosin heavy chain</fullName>
    </submittedName>
</protein>
<evidence type="ECO:0000256" key="2">
    <source>
        <dbReference type="SAM" id="MobiDB-lite"/>
    </source>
</evidence>
<reference evidence="3" key="1">
    <citation type="submission" date="2016-10" db="EMBL/GenBank/DDBJ databases">
        <authorList>
            <person name="de Groot N.N."/>
        </authorList>
    </citation>
    <scope>NUCLEOTIDE SEQUENCE</scope>
</reference>
<evidence type="ECO:0000313" key="3">
    <source>
        <dbReference type="EMBL" id="SFV56635.1"/>
    </source>
</evidence>
<feature type="region of interest" description="Disordered" evidence="2">
    <location>
        <begin position="1"/>
        <end position="27"/>
    </location>
</feature>